<evidence type="ECO:0000313" key="1">
    <source>
        <dbReference type="EMBL" id="GEK56961.1"/>
    </source>
</evidence>
<organism evidence="1 2">
    <name type="scientific">Pseudoalteromonas espejiana</name>
    <dbReference type="NCBI Taxonomy" id="28107"/>
    <lineage>
        <taxon>Bacteria</taxon>
        <taxon>Pseudomonadati</taxon>
        <taxon>Pseudomonadota</taxon>
        <taxon>Gammaproteobacteria</taxon>
        <taxon>Alteromonadales</taxon>
        <taxon>Pseudoalteromonadaceae</taxon>
        <taxon>Pseudoalteromonas</taxon>
    </lineage>
</organism>
<dbReference type="Proteomes" id="UP000321419">
    <property type="component" value="Unassembled WGS sequence"/>
</dbReference>
<protein>
    <submittedName>
        <fullName evidence="1">Uncharacterized protein</fullName>
    </submittedName>
</protein>
<dbReference type="OrthoDB" id="9884503at2"/>
<dbReference type="AlphaFoldDB" id="A0A510Y267"/>
<comment type="caution">
    <text evidence="1">The sequence shown here is derived from an EMBL/GenBank/DDBJ whole genome shotgun (WGS) entry which is preliminary data.</text>
</comment>
<dbReference type="EMBL" id="BJUM01000066">
    <property type="protein sequence ID" value="GEK56961.1"/>
    <property type="molecule type" value="Genomic_DNA"/>
</dbReference>
<sequence>MKADFHIRSYENSTLYSSFENDGLLITPSRKIKYLIPINTNDSIKIKQMILAYKVTSDGVTDRHSKPHWIYVDDILNVNNSDKGLFAVQYEGHINHKDYADFPAKKVANELLDTLRKRKWQSLNCLTHTLTDKKEFQLSEKLSQHLLDFYHENKPPVIDEYDLEQDLLKNKAIKTERGWQININDYPIDFLLKELGEDEHPKEIKKLRAQYQDESIAYLNLDRRDFDSKFALQASLDDDTLISDPQDVEQLTAITNMLINGGSVELFVFTLRKPDSNNAWVGFLNLLR</sequence>
<evidence type="ECO:0000313" key="2">
    <source>
        <dbReference type="Proteomes" id="UP000321419"/>
    </source>
</evidence>
<name>A0A510Y267_9GAMM</name>
<dbReference type="RefSeq" id="WP_089349210.1">
    <property type="nucleotide sequence ID" value="NZ_BJUM01000066.1"/>
</dbReference>
<keyword evidence="2" id="KW-1185">Reference proteome</keyword>
<accession>A0A510Y267</accession>
<gene>
    <name evidence="1" type="ORF">PES01_38060</name>
</gene>
<proteinExistence type="predicted"/>
<reference evidence="1 2" key="1">
    <citation type="submission" date="2019-07" db="EMBL/GenBank/DDBJ databases">
        <title>Whole genome shotgun sequence of Pseudoalteromonas espejiana NBRC 102222.</title>
        <authorList>
            <person name="Hosoyama A."/>
            <person name="Uohara A."/>
            <person name="Ohji S."/>
            <person name="Ichikawa N."/>
        </authorList>
    </citation>
    <scope>NUCLEOTIDE SEQUENCE [LARGE SCALE GENOMIC DNA]</scope>
    <source>
        <strain evidence="1 2">NBRC 102222</strain>
    </source>
</reference>